<proteinExistence type="predicted"/>
<evidence type="ECO:0000313" key="1">
    <source>
        <dbReference type="EMBL" id="MDQ0305278.1"/>
    </source>
</evidence>
<protein>
    <recommendedName>
        <fullName evidence="3">Autotransporter outer membrane beta-barrel domain-containing protein</fullName>
    </recommendedName>
</protein>
<accession>A0ABU0BHG2</accession>
<name>A0ABU0BHG2_9HYPH</name>
<dbReference type="Proteomes" id="UP001224682">
    <property type="component" value="Unassembled WGS sequence"/>
</dbReference>
<comment type="caution">
    <text evidence="1">The sequence shown here is derived from an EMBL/GenBank/DDBJ whole genome shotgun (WGS) entry which is preliminary data.</text>
</comment>
<sequence length="30" mass="3075">PTAQIGATYAGQLAGDASQNAFTAQFSLKF</sequence>
<gene>
    <name evidence="1" type="ORF">J2S75_004329</name>
</gene>
<dbReference type="EMBL" id="JAUSUI010000012">
    <property type="protein sequence ID" value="MDQ0305278.1"/>
    <property type="molecule type" value="Genomic_DNA"/>
</dbReference>
<evidence type="ECO:0000313" key="2">
    <source>
        <dbReference type="Proteomes" id="UP001224682"/>
    </source>
</evidence>
<keyword evidence="2" id="KW-1185">Reference proteome</keyword>
<evidence type="ECO:0008006" key="3">
    <source>
        <dbReference type="Google" id="ProtNLM"/>
    </source>
</evidence>
<feature type="non-terminal residue" evidence="1">
    <location>
        <position position="1"/>
    </location>
</feature>
<reference evidence="1 2" key="1">
    <citation type="submission" date="2023-07" db="EMBL/GenBank/DDBJ databases">
        <title>Genomic Encyclopedia of Type Strains, Phase IV (KMG-IV): sequencing the most valuable type-strain genomes for metagenomic binning, comparative biology and taxonomic classification.</title>
        <authorList>
            <person name="Goeker M."/>
        </authorList>
    </citation>
    <scope>NUCLEOTIDE SEQUENCE [LARGE SCALE GENOMIC DNA]</scope>
    <source>
        <strain evidence="1 2">DSM 2457</strain>
    </source>
</reference>
<organism evidence="1 2">
    <name type="scientific">Ancylobacter polymorphus</name>
    <dbReference type="NCBI Taxonomy" id="223390"/>
    <lineage>
        <taxon>Bacteria</taxon>
        <taxon>Pseudomonadati</taxon>
        <taxon>Pseudomonadota</taxon>
        <taxon>Alphaproteobacteria</taxon>
        <taxon>Hyphomicrobiales</taxon>
        <taxon>Xanthobacteraceae</taxon>
        <taxon>Ancylobacter</taxon>
    </lineage>
</organism>